<evidence type="ECO:0000256" key="1">
    <source>
        <dbReference type="ARBA" id="ARBA00004162"/>
    </source>
</evidence>
<evidence type="ECO:0000256" key="6">
    <source>
        <dbReference type="ARBA" id="ARBA00022614"/>
    </source>
</evidence>
<dbReference type="Gene3D" id="3.30.200.20">
    <property type="entry name" value="Phosphorylase Kinase, domain 1"/>
    <property type="match status" value="3"/>
</dbReference>
<evidence type="ECO:0000256" key="11">
    <source>
        <dbReference type="ARBA" id="ARBA00022741"/>
    </source>
</evidence>
<feature type="compositionally biased region" description="Polar residues" evidence="20">
    <location>
        <begin position="680"/>
        <end position="696"/>
    </location>
</feature>
<evidence type="ECO:0000256" key="13">
    <source>
        <dbReference type="ARBA" id="ARBA00022840"/>
    </source>
</evidence>
<comment type="subcellular location">
    <subcellularLocation>
        <location evidence="1">Cell membrane</location>
        <topology evidence="1">Single-pass membrane protein</topology>
    </subcellularLocation>
</comment>
<name>A0AAN9ERS2_CROPI</name>
<feature type="region of interest" description="Disordered" evidence="20">
    <location>
        <begin position="669"/>
        <end position="699"/>
    </location>
</feature>
<evidence type="ECO:0000256" key="9">
    <source>
        <dbReference type="ARBA" id="ARBA00022729"/>
    </source>
</evidence>
<keyword evidence="9" id="KW-0732">Signal</keyword>
<feature type="compositionally biased region" description="Polar residues" evidence="20">
    <location>
        <begin position="1608"/>
        <end position="1617"/>
    </location>
</feature>
<dbReference type="PANTHER" id="PTHR27001:SF721">
    <property type="entry name" value="DUAL-SPECIFICITY KINASE DOMAIN PROTEIN"/>
    <property type="match status" value="1"/>
</dbReference>
<keyword evidence="8" id="KW-0812">Transmembrane</keyword>
<evidence type="ECO:0000313" key="23">
    <source>
        <dbReference type="Proteomes" id="UP001372338"/>
    </source>
</evidence>
<dbReference type="InterPro" id="IPR011009">
    <property type="entry name" value="Kinase-like_dom_sf"/>
</dbReference>
<keyword evidence="4" id="KW-0723">Serine/threonine-protein kinase</keyword>
<evidence type="ECO:0000256" key="18">
    <source>
        <dbReference type="ARBA" id="ARBA00047899"/>
    </source>
</evidence>
<dbReference type="Gene3D" id="1.10.510.10">
    <property type="entry name" value="Transferase(Phosphotransferase) domain 1"/>
    <property type="match status" value="3"/>
</dbReference>
<dbReference type="Pfam" id="PF07714">
    <property type="entry name" value="PK_Tyr_Ser-Thr"/>
    <property type="match status" value="2"/>
</dbReference>
<feature type="domain" description="Protein kinase" evidence="21">
    <location>
        <begin position="874"/>
        <end position="1142"/>
    </location>
</feature>
<keyword evidence="15" id="KW-0472">Membrane</keyword>
<comment type="catalytic activity">
    <reaction evidence="19">
        <text>L-seryl-[protein] + ATP = O-phospho-L-seryl-[protein] + ADP + H(+)</text>
        <dbReference type="Rhea" id="RHEA:17989"/>
        <dbReference type="Rhea" id="RHEA-COMP:9863"/>
        <dbReference type="Rhea" id="RHEA-COMP:11604"/>
        <dbReference type="ChEBI" id="CHEBI:15378"/>
        <dbReference type="ChEBI" id="CHEBI:29999"/>
        <dbReference type="ChEBI" id="CHEBI:30616"/>
        <dbReference type="ChEBI" id="CHEBI:83421"/>
        <dbReference type="ChEBI" id="CHEBI:456216"/>
        <dbReference type="EC" id="2.7.11.1"/>
    </reaction>
</comment>
<dbReference type="EC" id="2.7.11.1" evidence="2"/>
<feature type="domain" description="Protein kinase" evidence="21">
    <location>
        <begin position="375"/>
        <end position="643"/>
    </location>
</feature>
<accession>A0AAN9ERS2</accession>
<evidence type="ECO:0000256" key="19">
    <source>
        <dbReference type="ARBA" id="ARBA00048679"/>
    </source>
</evidence>
<keyword evidence="16" id="KW-0675">Receptor</keyword>
<dbReference type="InterPro" id="IPR001245">
    <property type="entry name" value="Ser-Thr/Tyr_kinase_cat_dom"/>
</dbReference>
<organism evidence="22 23">
    <name type="scientific">Crotalaria pallida</name>
    <name type="common">Smooth rattlebox</name>
    <name type="synonym">Crotalaria striata</name>
    <dbReference type="NCBI Taxonomy" id="3830"/>
    <lineage>
        <taxon>Eukaryota</taxon>
        <taxon>Viridiplantae</taxon>
        <taxon>Streptophyta</taxon>
        <taxon>Embryophyta</taxon>
        <taxon>Tracheophyta</taxon>
        <taxon>Spermatophyta</taxon>
        <taxon>Magnoliopsida</taxon>
        <taxon>eudicotyledons</taxon>
        <taxon>Gunneridae</taxon>
        <taxon>Pentapetalae</taxon>
        <taxon>rosids</taxon>
        <taxon>fabids</taxon>
        <taxon>Fabales</taxon>
        <taxon>Fabaceae</taxon>
        <taxon>Papilionoideae</taxon>
        <taxon>50 kb inversion clade</taxon>
        <taxon>genistoids sensu lato</taxon>
        <taxon>core genistoids</taxon>
        <taxon>Crotalarieae</taxon>
        <taxon>Crotalaria</taxon>
    </lineage>
</organism>
<evidence type="ECO:0000256" key="17">
    <source>
        <dbReference type="ARBA" id="ARBA00023180"/>
    </source>
</evidence>
<dbReference type="FunFam" id="1.10.510.10:FF:000358">
    <property type="entry name" value="Putative leucine-rich repeat receptor-like serine/threonine-protein kinase"/>
    <property type="match status" value="1"/>
</dbReference>
<keyword evidence="12" id="KW-0418">Kinase</keyword>
<evidence type="ECO:0000256" key="4">
    <source>
        <dbReference type="ARBA" id="ARBA00022527"/>
    </source>
</evidence>
<feature type="region of interest" description="Disordered" evidence="20">
    <location>
        <begin position="1582"/>
        <end position="1638"/>
    </location>
</feature>
<keyword evidence="7" id="KW-0808">Transferase</keyword>
<evidence type="ECO:0000256" key="15">
    <source>
        <dbReference type="ARBA" id="ARBA00023136"/>
    </source>
</evidence>
<comment type="catalytic activity">
    <reaction evidence="18">
        <text>L-threonyl-[protein] + ATP = O-phospho-L-threonyl-[protein] + ADP + H(+)</text>
        <dbReference type="Rhea" id="RHEA:46608"/>
        <dbReference type="Rhea" id="RHEA-COMP:11060"/>
        <dbReference type="Rhea" id="RHEA-COMP:11605"/>
        <dbReference type="ChEBI" id="CHEBI:15378"/>
        <dbReference type="ChEBI" id="CHEBI:30013"/>
        <dbReference type="ChEBI" id="CHEBI:30616"/>
        <dbReference type="ChEBI" id="CHEBI:61977"/>
        <dbReference type="ChEBI" id="CHEBI:456216"/>
        <dbReference type="EC" id="2.7.11.1"/>
    </reaction>
</comment>
<evidence type="ECO:0000313" key="22">
    <source>
        <dbReference type="EMBL" id="KAK7259935.1"/>
    </source>
</evidence>
<dbReference type="GO" id="GO:0005886">
    <property type="term" value="C:plasma membrane"/>
    <property type="evidence" value="ECO:0007669"/>
    <property type="project" value="UniProtKB-SubCell"/>
</dbReference>
<dbReference type="InterPro" id="IPR000719">
    <property type="entry name" value="Prot_kinase_dom"/>
</dbReference>
<feature type="domain" description="Protein kinase" evidence="21">
    <location>
        <begin position="1333"/>
        <end position="1556"/>
    </location>
</feature>
<comment type="caution">
    <text evidence="22">The sequence shown here is derived from an EMBL/GenBank/DDBJ whole genome shotgun (WGS) entry which is preliminary data.</text>
</comment>
<dbReference type="Pfam" id="PF00069">
    <property type="entry name" value="Pkinase"/>
    <property type="match status" value="2"/>
</dbReference>
<protein>
    <recommendedName>
        <fullName evidence="2">non-specific serine/threonine protein kinase</fullName>
        <ecNumber evidence="2">2.7.11.1</ecNumber>
    </recommendedName>
</protein>
<keyword evidence="23" id="KW-1185">Reference proteome</keyword>
<dbReference type="Proteomes" id="UP001372338">
    <property type="component" value="Unassembled WGS sequence"/>
</dbReference>
<evidence type="ECO:0000256" key="20">
    <source>
        <dbReference type="SAM" id="MobiDB-lite"/>
    </source>
</evidence>
<evidence type="ECO:0000256" key="8">
    <source>
        <dbReference type="ARBA" id="ARBA00022692"/>
    </source>
</evidence>
<gene>
    <name evidence="22" type="ORF">RIF29_25562</name>
</gene>
<feature type="compositionally biased region" description="Low complexity" evidence="20">
    <location>
        <begin position="723"/>
        <end position="733"/>
    </location>
</feature>
<dbReference type="EMBL" id="JAYWIO010000005">
    <property type="protein sequence ID" value="KAK7259935.1"/>
    <property type="molecule type" value="Genomic_DNA"/>
</dbReference>
<proteinExistence type="predicted"/>
<keyword evidence="17" id="KW-0325">Glycoprotein</keyword>
<keyword evidence="10" id="KW-0677">Repeat</keyword>
<keyword evidence="5" id="KW-0597">Phosphoprotein</keyword>
<dbReference type="FunFam" id="3.30.200.20:FF:000604">
    <property type="entry name" value="Proline-rich receptor-like protein kinase PERK8"/>
    <property type="match status" value="1"/>
</dbReference>
<keyword evidence="14" id="KW-1133">Transmembrane helix</keyword>
<evidence type="ECO:0000256" key="2">
    <source>
        <dbReference type="ARBA" id="ARBA00012513"/>
    </source>
</evidence>
<evidence type="ECO:0000256" key="3">
    <source>
        <dbReference type="ARBA" id="ARBA00022475"/>
    </source>
</evidence>
<dbReference type="SUPFAM" id="SSF56112">
    <property type="entry name" value="Protein kinase-like (PK-like)"/>
    <property type="match status" value="3"/>
</dbReference>
<keyword evidence="13" id="KW-0067">ATP-binding</keyword>
<evidence type="ECO:0000256" key="5">
    <source>
        <dbReference type="ARBA" id="ARBA00022553"/>
    </source>
</evidence>
<evidence type="ECO:0000256" key="10">
    <source>
        <dbReference type="ARBA" id="ARBA00022737"/>
    </source>
</evidence>
<evidence type="ECO:0000259" key="21">
    <source>
        <dbReference type="PROSITE" id="PS50011"/>
    </source>
</evidence>
<dbReference type="GO" id="GO:0005524">
    <property type="term" value="F:ATP binding"/>
    <property type="evidence" value="ECO:0007669"/>
    <property type="project" value="UniProtKB-KW"/>
</dbReference>
<dbReference type="PROSITE" id="PS50011">
    <property type="entry name" value="PROTEIN_KINASE_DOM"/>
    <property type="match status" value="3"/>
</dbReference>
<sequence>MKIEESKSVVVIQDASKELCSKVFSWAIDGLSLKAEDEVTLVAILHQVYTPMGYISTVDSTSMVGTNARIIEEQAAMRKEEYLRNEELAEIAKLYESNEVAFKIQLVTGSSTKDVAVKAAINLKASWLILDRQMKKDEEFFLRMLSCGISRLMRNNRIVHLRGPLEIQCNSHVPSDESLQENTCEDLFSINVFSKREIKVDELSQLQSRNLEDERNTVLVINNDGINSNQVIGEIKRVQQCKEDQEQIQSMSHEEERNTEYVINNDQTTAHEIAEADQPSRHEEKIRHFFHDEDSGLRHPTNSEEMIDQTKDDLLGQNQAQTQSTSHGDIFDGQKNKSILENSICICSVCKTRRPNINLRKEFTYEELQAATDGFSLKNCLSESGNLSTFRGQLECGMKIVVKLNQKEIKNSTIREKIMPDVQTILEVRHKNVIMLLGSSTEKGFLLTVYEHACNGSLDKHLSKESSRTLTWRERVKVAIGLSRGLKYLHENNIIHGNIKPSNILLTHDFNPLLGDFGLGKRFELKKSYKSESIGNSEYIAPEYQERGKLSNKMDVYSFGMVLLELITGRRATDKISGAKSLAGWAKPLLGGKKYAQLLDPIMSNSCEEDQLHWLAKVIEQCLKKNPKERSSMNMVVSALQGIADSEECCMAKDFTPASAISCSSFVPDMNGLEGPSPTEAGQPSQEQKQIENSSNGEERRRLKLTVENNHFYVICQSNTDQMSQAEEQMQSETRAGERSSGNMIKNDHMIDQTVVDQMSEFEEQMNSTLTGDGISTQNKSVNHMIGQTKFHQLSRDPETISRMTDQIKEDQLIQDKTQLQNSWHENLEDGHQGEVISRNPKCFSCSICKIKRPNIAWKEDYPYDELLDATEGFSIENCISESEDGPTFKGQLESKLKIVVKKYQISMSQEENIYKSKVQSLSEVKHKNIIMLLGLCIYKSQMMIVYEQACNGSLDQYLSRGSFKSLTWRERMKVALGTARGLKYLHENNIIHGNIKSSNILLTHDFEPQIGDFGIGKAKLESKKAYKDKNATNSGYTAPECLESGMLSNKTDTYSFGAVLLELITGRSVTDKLTGSKSLVAWARPLLRGKKYAQLVDPKIINSYDEEQLAWLVQVTEQCLRKNPKERYTMNMVSLGAVEYINPKVVSALQGIADSDECCAIQDFSPEKLYLAHGELSTTISQGQIKADPLIQEQEWTESNTCGEDRSIVLADHLRQDEKKMQSSPHGEEICGVSVINNHMIDQQGQEQDHTKESLHIEGIGEMEVDKQQSVHENKKQMQCSTNEDLLNGNEREIICKNLISSTCSICKSRRPCNGWKRKFTYEELQAATDGFSVKNSLSEGEYGLAFRGQLDCKLKIVVKRHQITSLQEEKVFMSEIQMLTDARHENVIMLLGSCKRESQLLIVYEHACNGSLDQYLSSKDKSVGDFAIEKERCDLKNGCNYKNMGNCGYTAPECQKSGRISTETDVYSFGVVLLDLVTGSMITDKISGTKCPIEWARSLLVGGKYLLLVDPKISSSCNEQELLSLVQVIEKCLRKNPKERLTMNMVFSALQCLVDSNDNNATEESSSEKLYAVCSVSDVTSSKGDEESPVEEDLSTVVSEEREDNITCSRSNADNYASCGGSLKETQEEKESTKAL</sequence>
<feature type="compositionally biased region" description="Basic and acidic residues" evidence="20">
    <location>
        <begin position="1627"/>
        <end position="1638"/>
    </location>
</feature>
<evidence type="ECO:0000256" key="12">
    <source>
        <dbReference type="ARBA" id="ARBA00022777"/>
    </source>
</evidence>
<reference evidence="22 23" key="1">
    <citation type="submission" date="2024-01" db="EMBL/GenBank/DDBJ databases">
        <title>The genomes of 5 underutilized Papilionoideae crops provide insights into root nodulation and disease resistanc.</title>
        <authorList>
            <person name="Yuan L."/>
        </authorList>
    </citation>
    <scope>NUCLEOTIDE SEQUENCE [LARGE SCALE GENOMIC DNA]</scope>
    <source>
        <strain evidence="22">ZHUSHIDOU_FW_LH</strain>
        <tissue evidence="22">Leaf</tissue>
    </source>
</reference>
<keyword evidence="11" id="KW-0547">Nucleotide-binding</keyword>
<keyword evidence="6" id="KW-0433">Leucine-rich repeat</keyword>
<dbReference type="PANTHER" id="PTHR27001">
    <property type="entry name" value="OS01G0253100 PROTEIN"/>
    <property type="match status" value="1"/>
</dbReference>
<keyword evidence="3" id="KW-1003">Cell membrane</keyword>
<evidence type="ECO:0000256" key="7">
    <source>
        <dbReference type="ARBA" id="ARBA00022679"/>
    </source>
</evidence>
<dbReference type="GO" id="GO:0004674">
    <property type="term" value="F:protein serine/threonine kinase activity"/>
    <property type="evidence" value="ECO:0007669"/>
    <property type="project" value="UniProtKB-KW"/>
</dbReference>
<evidence type="ECO:0000256" key="14">
    <source>
        <dbReference type="ARBA" id="ARBA00022989"/>
    </source>
</evidence>
<evidence type="ECO:0000256" key="16">
    <source>
        <dbReference type="ARBA" id="ARBA00023170"/>
    </source>
</evidence>
<feature type="region of interest" description="Disordered" evidence="20">
    <location>
        <begin position="723"/>
        <end position="744"/>
    </location>
</feature>